<feature type="compositionally biased region" description="Polar residues" evidence="1">
    <location>
        <begin position="105"/>
        <end position="114"/>
    </location>
</feature>
<comment type="caution">
    <text evidence="2">The sequence shown here is derived from an EMBL/GenBank/DDBJ whole genome shotgun (WGS) entry which is preliminary data.</text>
</comment>
<name>A0ABT3NBH5_9BACT</name>
<reference evidence="2 3" key="1">
    <citation type="submission" date="2022-11" db="EMBL/GenBank/DDBJ databases">
        <title>Desulfobotulus tamanensis H1 sp. nov. - anaerobic, alkaliphilic, sulphate reducing bacterium isolated from terrestrial mud volcano.</title>
        <authorList>
            <person name="Frolova A."/>
            <person name="Merkel A.Y."/>
            <person name="Slobodkin A.I."/>
        </authorList>
    </citation>
    <scope>NUCLEOTIDE SEQUENCE [LARGE SCALE GENOMIC DNA]</scope>
    <source>
        <strain evidence="2 3">H1</strain>
    </source>
</reference>
<gene>
    <name evidence="2" type="ORF">OOT00_12545</name>
</gene>
<feature type="compositionally biased region" description="Basic and acidic residues" evidence="1">
    <location>
        <begin position="42"/>
        <end position="60"/>
    </location>
</feature>
<evidence type="ECO:0000256" key="1">
    <source>
        <dbReference type="SAM" id="MobiDB-lite"/>
    </source>
</evidence>
<keyword evidence="3" id="KW-1185">Reference proteome</keyword>
<protein>
    <submittedName>
        <fullName evidence="2">Uncharacterized protein</fullName>
    </submittedName>
</protein>
<dbReference type="RefSeq" id="WP_265425726.1">
    <property type="nucleotide sequence ID" value="NZ_JAPFPW010000016.1"/>
</dbReference>
<feature type="compositionally biased region" description="Basic and acidic residues" evidence="1">
    <location>
        <begin position="91"/>
        <end position="102"/>
    </location>
</feature>
<dbReference type="EMBL" id="JAPFPW010000016">
    <property type="protein sequence ID" value="MCW7754812.1"/>
    <property type="molecule type" value="Genomic_DNA"/>
</dbReference>
<feature type="compositionally biased region" description="Basic residues" evidence="1">
    <location>
        <begin position="31"/>
        <end position="40"/>
    </location>
</feature>
<feature type="region of interest" description="Disordered" evidence="1">
    <location>
        <begin position="91"/>
        <end position="114"/>
    </location>
</feature>
<proteinExistence type="predicted"/>
<evidence type="ECO:0000313" key="3">
    <source>
        <dbReference type="Proteomes" id="UP001209681"/>
    </source>
</evidence>
<evidence type="ECO:0000313" key="2">
    <source>
        <dbReference type="EMBL" id="MCW7754812.1"/>
    </source>
</evidence>
<dbReference type="Proteomes" id="UP001209681">
    <property type="component" value="Unassembled WGS sequence"/>
</dbReference>
<feature type="region of interest" description="Disordered" evidence="1">
    <location>
        <begin position="11"/>
        <end position="60"/>
    </location>
</feature>
<sequence>MEIVVGKINELGSAGHGGAPMARGDVPVRVLKVRPARSGRRGQPEGENRRDSNEGSDPMRGKVLVLMVPDGSRLPHDLETGSYTLRLKILAENKEGSPDKGGKSLSESGFTLKV</sequence>
<accession>A0ABT3NBH5</accession>
<organism evidence="2 3">
    <name type="scientific">Desulfobotulus pelophilus</name>
    <dbReference type="NCBI Taxonomy" id="2823377"/>
    <lineage>
        <taxon>Bacteria</taxon>
        <taxon>Pseudomonadati</taxon>
        <taxon>Thermodesulfobacteriota</taxon>
        <taxon>Desulfobacteria</taxon>
        <taxon>Desulfobacterales</taxon>
        <taxon>Desulfobacteraceae</taxon>
        <taxon>Desulfobotulus</taxon>
    </lineage>
</organism>